<comment type="caution">
    <text evidence="1">The sequence shown here is derived from an EMBL/GenBank/DDBJ whole genome shotgun (WGS) entry which is preliminary data.</text>
</comment>
<evidence type="ECO:0000313" key="2">
    <source>
        <dbReference type="Proteomes" id="UP000805614"/>
    </source>
</evidence>
<name>A0ABR7M2V5_9ACTN</name>
<proteinExistence type="predicted"/>
<gene>
    <name evidence="1" type="ORF">HKK74_37035</name>
</gene>
<dbReference type="EMBL" id="JABVEC010000055">
    <property type="protein sequence ID" value="MBC6471055.1"/>
    <property type="molecule type" value="Genomic_DNA"/>
</dbReference>
<protein>
    <submittedName>
        <fullName evidence="1">Uncharacterized protein</fullName>
    </submittedName>
</protein>
<keyword evidence="2" id="KW-1185">Reference proteome</keyword>
<organism evidence="1 2">
    <name type="scientific">Actinomadura alba</name>
    <dbReference type="NCBI Taxonomy" id="406431"/>
    <lineage>
        <taxon>Bacteria</taxon>
        <taxon>Bacillati</taxon>
        <taxon>Actinomycetota</taxon>
        <taxon>Actinomycetes</taxon>
        <taxon>Streptosporangiales</taxon>
        <taxon>Thermomonosporaceae</taxon>
        <taxon>Actinomadura</taxon>
    </lineage>
</organism>
<evidence type="ECO:0000313" key="1">
    <source>
        <dbReference type="EMBL" id="MBC6471055.1"/>
    </source>
</evidence>
<dbReference type="RefSeq" id="WP_187248094.1">
    <property type="nucleotide sequence ID" value="NZ_BAAAOK010000009.1"/>
</dbReference>
<reference evidence="1 2" key="1">
    <citation type="submission" date="2020-06" db="EMBL/GenBank/DDBJ databases">
        <title>Actinomadura xiongansis sp. nov., isolated from soil of Baiyangdian.</title>
        <authorList>
            <person name="Zhang X."/>
        </authorList>
    </citation>
    <scope>NUCLEOTIDE SEQUENCE [LARGE SCALE GENOMIC DNA]</scope>
    <source>
        <strain evidence="1 2">HBUM206468</strain>
    </source>
</reference>
<dbReference type="Proteomes" id="UP000805614">
    <property type="component" value="Unassembled WGS sequence"/>
</dbReference>
<accession>A0ABR7M2V5</accession>
<sequence>MTRDGTPSRPIGMCDSARCPQATHHPCHRPVWAEAADNGKVFVAGLSRGQKTERSRLEAEVARAQQVVTEIDAANTNPPAPDEGD</sequence>